<evidence type="ECO:0000313" key="17">
    <source>
        <dbReference type="EMBL" id="QSQ07809.1"/>
    </source>
</evidence>
<evidence type="ECO:0000256" key="16">
    <source>
        <dbReference type="SAM" id="Phobius"/>
    </source>
</evidence>
<dbReference type="EC" id="2.7.8.8" evidence="4"/>
<dbReference type="GO" id="GO:0012505">
    <property type="term" value="C:endomembrane system"/>
    <property type="evidence" value="ECO:0007669"/>
    <property type="project" value="UniProtKB-SubCell"/>
</dbReference>
<dbReference type="PROSITE" id="PS00379">
    <property type="entry name" value="CDP_ALCOHOL_P_TRANSF"/>
    <property type="match status" value="1"/>
</dbReference>
<dbReference type="PANTHER" id="PTHR14269">
    <property type="entry name" value="CDP-DIACYLGLYCEROL--GLYCEROL-3-PHOSPHATE 3-PHOSPHATIDYLTRANSFERASE-RELATED"/>
    <property type="match status" value="1"/>
</dbReference>
<dbReference type="Proteomes" id="UP000662904">
    <property type="component" value="Chromosome"/>
</dbReference>
<comment type="similarity">
    <text evidence="3 15">Belongs to the CDP-alcohol phosphatidyltransferase class-I family.</text>
</comment>
<comment type="subcellular location">
    <subcellularLocation>
        <location evidence="2">Endomembrane system</location>
        <topology evidence="2">Multi-pass membrane protein</topology>
    </subcellularLocation>
</comment>
<dbReference type="InterPro" id="IPR043130">
    <property type="entry name" value="CDP-OH_PTrfase_TM_dom"/>
</dbReference>
<keyword evidence="13" id="KW-1208">Phospholipid metabolism</keyword>
<name>A0A8A0RJU4_9FIRM</name>
<sequence>MKIRCWIPNIFTLGNLVLGFTSITFIVEGNYNTSALLILFAMVLDGLDGRVARKFRVNSDLGKELDSLCDLVSFGIVPALLIYQMSFKNFGIFGLLAAVIFPVCGAFRLARFNLQKSLGYFTGLPITVAGGTVISMVLSDKNLDMPVYIPVILGLSALMISNIKYPNFKGVSRAQGLKLFALASLTALIIAFKSNPGQMIFLYHAGYVLSGIVMLILKQAEGRLNPIVERIIGK</sequence>
<dbReference type="Gene3D" id="1.20.120.1760">
    <property type="match status" value="1"/>
</dbReference>
<dbReference type="EMBL" id="CP059066">
    <property type="protein sequence ID" value="QSQ07809.1"/>
    <property type="molecule type" value="Genomic_DNA"/>
</dbReference>
<dbReference type="Pfam" id="PF01066">
    <property type="entry name" value="CDP-OH_P_transf"/>
    <property type="match status" value="1"/>
</dbReference>
<evidence type="ECO:0000256" key="10">
    <source>
        <dbReference type="ARBA" id="ARBA00023098"/>
    </source>
</evidence>
<keyword evidence="12" id="KW-0594">Phospholipid biosynthesis</keyword>
<dbReference type="GO" id="GO:0003882">
    <property type="term" value="F:CDP-diacylglycerol-serine O-phosphatidyltransferase activity"/>
    <property type="evidence" value="ECO:0007669"/>
    <property type="project" value="UniProtKB-EC"/>
</dbReference>
<keyword evidence="10" id="KW-0443">Lipid metabolism</keyword>
<evidence type="ECO:0000256" key="4">
    <source>
        <dbReference type="ARBA" id="ARBA00013174"/>
    </source>
</evidence>
<comment type="catalytic activity">
    <reaction evidence="1">
        <text>a CDP-1,2-diacyl-sn-glycerol + L-serine = a 1,2-diacyl-sn-glycero-3-phospho-L-serine + CMP + H(+)</text>
        <dbReference type="Rhea" id="RHEA:16913"/>
        <dbReference type="ChEBI" id="CHEBI:15378"/>
        <dbReference type="ChEBI" id="CHEBI:33384"/>
        <dbReference type="ChEBI" id="CHEBI:57262"/>
        <dbReference type="ChEBI" id="CHEBI:58332"/>
        <dbReference type="ChEBI" id="CHEBI:60377"/>
        <dbReference type="EC" id="2.7.8.8"/>
    </reaction>
</comment>
<feature type="transmembrane region" description="Helical" evidence="16">
    <location>
        <begin position="7"/>
        <end position="27"/>
    </location>
</feature>
<evidence type="ECO:0000256" key="5">
    <source>
        <dbReference type="ARBA" id="ARBA00017171"/>
    </source>
</evidence>
<evidence type="ECO:0000256" key="15">
    <source>
        <dbReference type="RuleBase" id="RU003750"/>
    </source>
</evidence>
<dbReference type="InterPro" id="IPR000462">
    <property type="entry name" value="CDP-OH_P_trans"/>
</dbReference>
<evidence type="ECO:0000256" key="1">
    <source>
        <dbReference type="ARBA" id="ARBA00000287"/>
    </source>
</evidence>
<evidence type="ECO:0000256" key="14">
    <source>
        <dbReference type="ARBA" id="ARBA00032361"/>
    </source>
</evidence>
<dbReference type="GO" id="GO:0016020">
    <property type="term" value="C:membrane"/>
    <property type="evidence" value="ECO:0007669"/>
    <property type="project" value="InterPro"/>
</dbReference>
<gene>
    <name evidence="17" type="primary">pcs</name>
    <name evidence="17" type="ORF">H0A61_00126</name>
</gene>
<evidence type="ECO:0000256" key="9">
    <source>
        <dbReference type="ARBA" id="ARBA00022989"/>
    </source>
</evidence>
<keyword evidence="11 16" id="KW-0472">Membrane</keyword>
<dbReference type="InterPro" id="IPR050324">
    <property type="entry name" value="CDP-alcohol_PTase-I"/>
</dbReference>
<keyword evidence="7 15" id="KW-0808">Transferase</keyword>
<dbReference type="KEGG" id="kme:H0A61_00126"/>
<dbReference type="RefSeq" id="WP_206708060.1">
    <property type="nucleotide sequence ID" value="NZ_CP059066.1"/>
</dbReference>
<feature type="transmembrane region" description="Helical" evidence="16">
    <location>
        <begin position="117"/>
        <end position="139"/>
    </location>
</feature>
<proteinExistence type="inferred from homology"/>
<dbReference type="NCBIfam" id="TIGR00473">
    <property type="entry name" value="pssA"/>
    <property type="match status" value="1"/>
</dbReference>
<evidence type="ECO:0000256" key="6">
    <source>
        <dbReference type="ARBA" id="ARBA00022516"/>
    </source>
</evidence>
<dbReference type="PANTHER" id="PTHR14269:SF61">
    <property type="entry name" value="CDP-DIACYLGLYCEROL--SERINE O-PHOSPHATIDYLTRANSFERASE"/>
    <property type="match status" value="1"/>
</dbReference>
<dbReference type="GO" id="GO:0008654">
    <property type="term" value="P:phospholipid biosynthetic process"/>
    <property type="evidence" value="ECO:0007669"/>
    <property type="project" value="UniProtKB-KW"/>
</dbReference>
<evidence type="ECO:0000256" key="11">
    <source>
        <dbReference type="ARBA" id="ARBA00023136"/>
    </source>
</evidence>
<protein>
    <recommendedName>
        <fullName evidence="5">CDP-diacylglycerol--serine O-phosphatidyltransferase</fullName>
        <ecNumber evidence="4">2.7.8.8</ecNumber>
    </recommendedName>
    <alternativeName>
        <fullName evidence="14">Phosphatidylserine synthase</fullName>
    </alternativeName>
</protein>
<feature type="transmembrane region" description="Helical" evidence="16">
    <location>
        <begin position="177"/>
        <end position="194"/>
    </location>
</feature>
<feature type="transmembrane region" description="Helical" evidence="16">
    <location>
        <begin position="90"/>
        <end position="110"/>
    </location>
</feature>
<feature type="transmembrane region" description="Helical" evidence="16">
    <location>
        <begin position="145"/>
        <end position="165"/>
    </location>
</feature>
<dbReference type="AlphaFoldDB" id="A0A8A0RJU4"/>
<keyword evidence="9 16" id="KW-1133">Transmembrane helix</keyword>
<accession>A0A8A0RJU4</accession>
<evidence type="ECO:0000256" key="3">
    <source>
        <dbReference type="ARBA" id="ARBA00010441"/>
    </source>
</evidence>
<evidence type="ECO:0000256" key="13">
    <source>
        <dbReference type="ARBA" id="ARBA00023264"/>
    </source>
</evidence>
<evidence type="ECO:0000256" key="12">
    <source>
        <dbReference type="ARBA" id="ARBA00023209"/>
    </source>
</evidence>
<keyword evidence="6" id="KW-0444">Lipid biosynthesis</keyword>
<evidence type="ECO:0000256" key="8">
    <source>
        <dbReference type="ARBA" id="ARBA00022692"/>
    </source>
</evidence>
<dbReference type="InterPro" id="IPR048254">
    <property type="entry name" value="CDP_ALCOHOL_P_TRANSF_CS"/>
</dbReference>
<reference evidence="17" key="1">
    <citation type="submission" date="2020-07" db="EMBL/GenBank/DDBJ databases">
        <title>Koleobacter methoxysyntrophicus gen. nov., sp. nov., a novel anaerobic bacterium isolated from deep subsurface oil field and proposal of Koleobacterales ord. nov. in the phylum Firmicutes.</title>
        <authorList>
            <person name="Sakamoto S."/>
            <person name="Tamaki H."/>
        </authorList>
    </citation>
    <scope>NUCLEOTIDE SEQUENCE</scope>
    <source>
        <strain evidence="17">NRmbB1</strain>
    </source>
</reference>
<evidence type="ECO:0000256" key="7">
    <source>
        <dbReference type="ARBA" id="ARBA00022679"/>
    </source>
</evidence>
<evidence type="ECO:0000256" key="2">
    <source>
        <dbReference type="ARBA" id="ARBA00004127"/>
    </source>
</evidence>
<evidence type="ECO:0000313" key="18">
    <source>
        <dbReference type="Proteomes" id="UP000662904"/>
    </source>
</evidence>
<keyword evidence="8 16" id="KW-0812">Transmembrane</keyword>
<dbReference type="InterPro" id="IPR004533">
    <property type="entry name" value="CDP-diaglyc--ser_O-PTrfase"/>
</dbReference>
<feature type="transmembrane region" description="Helical" evidence="16">
    <location>
        <begin position="200"/>
        <end position="217"/>
    </location>
</feature>
<keyword evidence="18" id="KW-1185">Reference proteome</keyword>
<organism evidence="17 18">
    <name type="scientific">Koleobacter methoxysyntrophicus</name>
    <dbReference type="NCBI Taxonomy" id="2751313"/>
    <lineage>
        <taxon>Bacteria</taxon>
        <taxon>Bacillati</taxon>
        <taxon>Bacillota</taxon>
        <taxon>Clostridia</taxon>
        <taxon>Koleobacterales</taxon>
        <taxon>Koleobacteraceae</taxon>
        <taxon>Koleobacter</taxon>
    </lineage>
</organism>